<reference evidence="2 3" key="1">
    <citation type="submission" date="2019-06" db="EMBL/GenBank/DDBJ databases">
        <title>Whole genome shotgun sequence of Vibrio comitans NBRC 102076.</title>
        <authorList>
            <person name="Hosoyama A."/>
            <person name="Uohara A."/>
            <person name="Ohji S."/>
            <person name="Ichikawa N."/>
        </authorList>
    </citation>
    <scope>NUCLEOTIDE SEQUENCE [LARGE SCALE GENOMIC DNA]</scope>
    <source>
        <strain evidence="2 3">NBRC 102076</strain>
    </source>
</reference>
<proteinExistence type="predicted"/>
<evidence type="ECO:0000259" key="1">
    <source>
        <dbReference type="Pfam" id="PF17425"/>
    </source>
</evidence>
<evidence type="ECO:0000313" key="2">
    <source>
        <dbReference type="EMBL" id="GEA61302.1"/>
    </source>
</evidence>
<dbReference type="OrthoDB" id="304912at2"/>
<dbReference type="AlphaFoldDB" id="A0A4Y3IQA2"/>
<dbReference type="InterPro" id="IPR035391">
    <property type="entry name" value="Arylsulfotran_N"/>
</dbReference>
<protein>
    <recommendedName>
        <fullName evidence="1">Arylsulfotransferase N-terminal domain-containing protein</fullName>
    </recommendedName>
</protein>
<dbReference type="EMBL" id="BJLH01000011">
    <property type="protein sequence ID" value="GEA61302.1"/>
    <property type="molecule type" value="Genomic_DNA"/>
</dbReference>
<feature type="domain" description="Arylsulfotransferase N-terminal" evidence="1">
    <location>
        <begin position="59"/>
        <end position="138"/>
    </location>
</feature>
<dbReference type="PROSITE" id="PS51257">
    <property type="entry name" value="PROKAR_LIPOPROTEIN"/>
    <property type="match status" value="1"/>
</dbReference>
<dbReference type="Pfam" id="PF05935">
    <property type="entry name" value="Arylsulfotrans"/>
    <property type="match status" value="1"/>
</dbReference>
<name>A0A4Y3IQA2_9VIBR</name>
<comment type="caution">
    <text evidence="2">The sequence shown here is derived from an EMBL/GenBank/DDBJ whole genome shotgun (WGS) entry which is preliminary data.</text>
</comment>
<evidence type="ECO:0000313" key="3">
    <source>
        <dbReference type="Proteomes" id="UP000318242"/>
    </source>
</evidence>
<keyword evidence="3" id="KW-1185">Reference proteome</keyword>
<gene>
    <name evidence="2" type="ORF">VCO01S_24950</name>
</gene>
<dbReference type="PANTHER" id="PTHR35340:SF10">
    <property type="entry name" value="CYTOPLASMIC PROTEIN"/>
    <property type="match status" value="1"/>
</dbReference>
<sequence>MLRDMEVTVSIKSGFVLILCGLFVGCNDSDNQVQSIADTVREQLKITEIDEASSVFISSLQVDIPTAQVSSIKFEVQPRQGSVTEPISVTYDLDSTDYSDLGLKLPIWGMYENALNTIDVEISFTDNSFLSESLQVQTGEYIDTNNIFNKILVNQELNREDVTYSYFYLENRTDQGPVIMDIEGNIRWVGNTELYKDPDPNYLTALFDSDRFVIHSGESLVTLFLDGRVKETDIVAENLEAISPHHEITWGKEGYLLNINATKNSVYIIEAILIEVDENGVLINEWDFGEIISNFMLENGDDPSSFVRDGIDWFHMNSAIYDPSDNSIIASSRENFVIKVDYDTKEIIWILGDETKYWATFPSLLALSLFSSDIKPMGEHALSLVDDTLMLFNNGQASFNQPDSAPVGDKLSSSLGMKWVIDESTMSADVVWQYDGGIYSDICSSIYEQDGAYLVTYSAVDRTNADLSRAIIRGVSDDKSTLFEYEHSNNGSACVTWNSDIIETLGLTL</sequence>
<dbReference type="InterPro" id="IPR011047">
    <property type="entry name" value="Quinoprotein_ADH-like_sf"/>
</dbReference>
<organism evidence="2 3">
    <name type="scientific">Vibrio comitans NBRC 102076</name>
    <dbReference type="NCBI Taxonomy" id="1219078"/>
    <lineage>
        <taxon>Bacteria</taxon>
        <taxon>Pseudomonadati</taxon>
        <taxon>Pseudomonadota</taxon>
        <taxon>Gammaproteobacteria</taxon>
        <taxon>Vibrionales</taxon>
        <taxon>Vibrionaceae</taxon>
        <taxon>Vibrio</taxon>
    </lineage>
</organism>
<dbReference type="InterPro" id="IPR010262">
    <property type="entry name" value="Arylsulfotransferase_bact"/>
</dbReference>
<dbReference type="Proteomes" id="UP000318242">
    <property type="component" value="Unassembled WGS sequence"/>
</dbReference>
<dbReference type="SUPFAM" id="SSF50998">
    <property type="entry name" value="Quinoprotein alcohol dehydrogenase-like"/>
    <property type="match status" value="1"/>
</dbReference>
<dbReference type="PANTHER" id="PTHR35340">
    <property type="entry name" value="PQQ ENZYME REPEAT PROTEIN-RELATED"/>
    <property type="match status" value="1"/>
</dbReference>
<dbReference type="InterPro" id="IPR053143">
    <property type="entry name" value="Arylsulfate_ST"/>
</dbReference>
<accession>A0A4Y3IQA2</accession>
<dbReference type="Pfam" id="PF17425">
    <property type="entry name" value="Arylsulfotran_N"/>
    <property type="match status" value="1"/>
</dbReference>
<dbReference type="GO" id="GO:0004062">
    <property type="term" value="F:aryl sulfotransferase activity"/>
    <property type="evidence" value="ECO:0007669"/>
    <property type="project" value="InterPro"/>
</dbReference>